<evidence type="ECO:0000256" key="6">
    <source>
        <dbReference type="ARBA" id="ARBA00022679"/>
    </source>
</evidence>
<dbReference type="PIRSF" id="PIRSF036432">
    <property type="entry name" value="Diphthine_synth"/>
    <property type="match status" value="1"/>
</dbReference>
<gene>
    <name evidence="11" type="ORF">THOM_2802</name>
</gene>
<dbReference type="CDD" id="cd11647">
    <property type="entry name" value="DHP5_DphB"/>
    <property type="match status" value="1"/>
</dbReference>
<dbReference type="InterPro" id="IPR035996">
    <property type="entry name" value="4pyrrol_Methylase_sf"/>
</dbReference>
<feature type="binding site" evidence="9">
    <location>
        <position position="170"/>
    </location>
    <ligand>
        <name>S-adenosyl-L-methionine</name>
        <dbReference type="ChEBI" id="CHEBI:59789"/>
    </ligand>
</feature>
<dbReference type="GO" id="GO:0141133">
    <property type="term" value="F:diphthine methyl ester synthase activity"/>
    <property type="evidence" value="ECO:0007669"/>
    <property type="project" value="UniProtKB-EC"/>
</dbReference>
<dbReference type="Proteomes" id="UP000011185">
    <property type="component" value="Unassembled WGS sequence"/>
</dbReference>
<dbReference type="EC" id="2.1.1.314" evidence="4"/>
<dbReference type="PANTHER" id="PTHR10882:SF0">
    <property type="entry name" value="DIPHTHINE METHYL ESTER SYNTHASE"/>
    <property type="match status" value="1"/>
</dbReference>
<evidence type="ECO:0000256" key="7">
    <source>
        <dbReference type="ARBA" id="ARBA00022691"/>
    </source>
</evidence>
<dbReference type="EMBL" id="JH994055">
    <property type="protein sequence ID" value="ELQ74263.1"/>
    <property type="molecule type" value="Genomic_DNA"/>
</dbReference>
<organism evidence="11 12">
    <name type="scientific">Trachipleistophora hominis</name>
    <name type="common">Microsporidian parasite</name>
    <dbReference type="NCBI Taxonomy" id="72359"/>
    <lineage>
        <taxon>Eukaryota</taxon>
        <taxon>Fungi</taxon>
        <taxon>Fungi incertae sedis</taxon>
        <taxon>Microsporidia</taxon>
        <taxon>Pleistophoridae</taxon>
        <taxon>Trachipleistophora</taxon>
    </lineage>
</organism>
<dbReference type="InterPro" id="IPR014776">
    <property type="entry name" value="4pyrrole_Mease_sub2"/>
</dbReference>
<comment type="function">
    <text evidence="1">S-adenosyl-L-methionine-dependent methyltransferase that catalyzes four methylations of the modified target histidine residue in translation elongation factor 2 (EF-2), to form an intermediate called diphthine methyl ester. The four successive methylation reactions represent the second step of diphthamide biosynthesis.</text>
</comment>
<dbReference type="OrthoDB" id="2516at2759"/>
<dbReference type="GO" id="GO:0017183">
    <property type="term" value="P:protein histidyl modification to diphthamide"/>
    <property type="evidence" value="ECO:0007669"/>
    <property type="project" value="UniProtKB-UniPathway"/>
</dbReference>
<dbReference type="InterPro" id="IPR000878">
    <property type="entry name" value="4pyrrol_Mease"/>
</dbReference>
<feature type="domain" description="Tetrapyrrole methylase" evidence="10">
    <location>
        <begin position="10"/>
        <end position="176"/>
    </location>
</feature>
<comment type="pathway">
    <text evidence="2">Protein modification; peptidyl-diphthamide biosynthesis.</text>
</comment>
<evidence type="ECO:0000259" key="10">
    <source>
        <dbReference type="Pfam" id="PF00590"/>
    </source>
</evidence>
<keyword evidence="6 11" id="KW-0808">Transferase</keyword>
<evidence type="ECO:0000256" key="3">
    <source>
        <dbReference type="ARBA" id="ARBA00006729"/>
    </source>
</evidence>
<dbReference type="Gene3D" id="3.30.950.10">
    <property type="entry name" value="Methyltransferase, Cobalt-precorrin-4 Transmethylase, Domain 2"/>
    <property type="match status" value="1"/>
</dbReference>
<comment type="catalytic activity">
    <reaction evidence="8">
        <text>2-[(3S)-amino-3-carboxypropyl]-L-histidyl-[translation elongation factor 2] + 4 S-adenosyl-L-methionine = diphthine methyl ester-[translation elongation factor 2] + 4 S-adenosyl-L-homocysteine + 3 H(+)</text>
        <dbReference type="Rhea" id="RHEA:42652"/>
        <dbReference type="Rhea" id="RHEA-COMP:9749"/>
        <dbReference type="Rhea" id="RHEA-COMP:10173"/>
        <dbReference type="ChEBI" id="CHEBI:15378"/>
        <dbReference type="ChEBI" id="CHEBI:57856"/>
        <dbReference type="ChEBI" id="CHEBI:59789"/>
        <dbReference type="ChEBI" id="CHEBI:73995"/>
        <dbReference type="ChEBI" id="CHEBI:79005"/>
        <dbReference type="EC" id="2.1.1.314"/>
    </reaction>
</comment>
<dbReference type="PANTHER" id="PTHR10882">
    <property type="entry name" value="DIPHTHINE SYNTHASE"/>
    <property type="match status" value="1"/>
</dbReference>
<dbReference type="AlphaFoldDB" id="L7JS20"/>
<dbReference type="SUPFAM" id="SSF53790">
    <property type="entry name" value="Tetrapyrrole methylase"/>
    <property type="match status" value="1"/>
</dbReference>
<dbReference type="STRING" id="72359.L7JS20"/>
<name>L7JS20_TRAHO</name>
<feature type="binding site" evidence="9">
    <location>
        <begin position="119"/>
        <end position="120"/>
    </location>
    <ligand>
        <name>S-adenosyl-L-methionine</name>
        <dbReference type="ChEBI" id="CHEBI:59789"/>
    </ligand>
</feature>
<dbReference type="InParanoid" id="L7JS20"/>
<proteinExistence type="inferred from homology"/>
<dbReference type="GO" id="GO:0032259">
    <property type="term" value="P:methylation"/>
    <property type="evidence" value="ECO:0007669"/>
    <property type="project" value="UniProtKB-KW"/>
</dbReference>
<keyword evidence="12" id="KW-1185">Reference proteome</keyword>
<keyword evidence="5 11" id="KW-0489">Methyltransferase</keyword>
<feature type="binding site" evidence="9">
    <location>
        <position position="17"/>
    </location>
    <ligand>
        <name>S-adenosyl-L-methionine</name>
        <dbReference type="ChEBI" id="CHEBI:59789"/>
    </ligand>
</feature>
<protein>
    <recommendedName>
        <fullName evidence="4">diphthine methyl ester synthase</fullName>
        <ecNumber evidence="4">2.1.1.314</ecNumber>
    </recommendedName>
</protein>
<sequence>VRVTLYPLMLRLIGLGLDDLNDISLKALQIVKNADKVYMECYTSIINSTVEQMEHLYQRTIVLADRHLLENTDTLVDEGAQQDVVLLVPGTPLFATTHTDLLIRCTEKNVKYQVINNTSIYNVIGHIGLYSYSFGRVVSIPFFSDGFRPQSVFDRILENISNNLHTLCLLDIKIDKSYYDTNGSSTNRFMSANTAMHQLLEYERTVHSGVITERTKIFVICRFGCHDQSLYYDEIRNLLSTNFGKPLHSLIIPARMETIEEEHVNAFFNKGNLV</sequence>
<comment type="similarity">
    <text evidence="3">Belongs to the diphthine synthase family.</text>
</comment>
<evidence type="ECO:0000256" key="4">
    <source>
        <dbReference type="ARBA" id="ARBA00011927"/>
    </source>
</evidence>
<dbReference type="NCBIfam" id="TIGR00522">
    <property type="entry name" value="dph5"/>
    <property type="match status" value="1"/>
</dbReference>
<dbReference type="UniPathway" id="UPA00559"/>
<dbReference type="HOGENOM" id="CLU_066040_1_0_1"/>
<evidence type="ECO:0000256" key="5">
    <source>
        <dbReference type="ARBA" id="ARBA00022603"/>
    </source>
</evidence>
<feature type="binding site" evidence="9">
    <location>
        <position position="248"/>
    </location>
    <ligand>
        <name>S-adenosyl-L-methionine</name>
        <dbReference type="ChEBI" id="CHEBI:59789"/>
    </ligand>
</feature>
<keyword evidence="7 9" id="KW-0949">S-adenosyl-L-methionine</keyword>
<dbReference type="FunCoup" id="L7JS20">
    <property type="interactions" value="193"/>
</dbReference>
<evidence type="ECO:0000256" key="1">
    <source>
        <dbReference type="ARBA" id="ARBA00004006"/>
    </source>
</evidence>
<dbReference type="VEuPathDB" id="MicrosporidiaDB:THOM_2802"/>
<dbReference type="InterPro" id="IPR014777">
    <property type="entry name" value="4pyrrole_Mease_sub1"/>
</dbReference>
<evidence type="ECO:0000256" key="8">
    <source>
        <dbReference type="ARBA" id="ARBA00048752"/>
    </source>
</evidence>
<evidence type="ECO:0000256" key="9">
    <source>
        <dbReference type="PIRSR" id="PIRSR036432-1"/>
    </source>
</evidence>
<dbReference type="InterPro" id="IPR004551">
    <property type="entry name" value="Dphthn_synthase"/>
</dbReference>
<evidence type="ECO:0000313" key="12">
    <source>
        <dbReference type="Proteomes" id="UP000011185"/>
    </source>
</evidence>
<dbReference type="Pfam" id="PF00590">
    <property type="entry name" value="TP_methylase"/>
    <property type="match status" value="1"/>
</dbReference>
<feature type="non-terminal residue" evidence="11">
    <location>
        <position position="1"/>
    </location>
</feature>
<reference evidence="11 12" key="1">
    <citation type="journal article" date="2012" name="PLoS Pathog.">
        <title>The genome of the obligate intracellular parasite Trachipleistophora hominis: new insights into microsporidian genome dynamics and reductive evolution.</title>
        <authorList>
            <person name="Heinz E."/>
            <person name="Williams T.A."/>
            <person name="Nakjang S."/>
            <person name="Noel C.J."/>
            <person name="Swan D.C."/>
            <person name="Goldberg A.V."/>
            <person name="Harris S.R."/>
            <person name="Weinmaier T."/>
            <person name="Markert S."/>
            <person name="Becher D."/>
            <person name="Bernhardt J."/>
            <person name="Dagan T."/>
            <person name="Hacker C."/>
            <person name="Lucocq J.M."/>
            <person name="Schweder T."/>
            <person name="Rattei T."/>
            <person name="Hall N."/>
            <person name="Hirt R.P."/>
            <person name="Embley T.M."/>
        </authorList>
    </citation>
    <scope>NUCLEOTIDE SEQUENCE [LARGE SCALE GENOMIC DNA]</scope>
</reference>
<evidence type="ECO:0000313" key="11">
    <source>
        <dbReference type="EMBL" id="ELQ74263.1"/>
    </source>
</evidence>
<dbReference type="Gene3D" id="3.40.1010.10">
    <property type="entry name" value="Cobalt-precorrin-4 Transmethylase, Domain 1"/>
    <property type="match status" value="1"/>
</dbReference>
<accession>L7JS20</accession>
<evidence type="ECO:0000256" key="2">
    <source>
        <dbReference type="ARBA" id="ARBA00005156"/>
    </source>
</evidence>